<evidence type="ECO:0000313" key="6">
    <source>
        <dbReference type="Proteomes" id="UP001208567"/>
    </source>
</evidence>
<dbReference type="PROSITE" id="PS51257">
    <property type="entry name" value="PROKAR_LIPOPROTEIN"/>
    <property type="match status" value="1"/>
</dbReference>
<evidence type="ECO:0000256" key="2">
    <source>
        <dbReference type="SAM" id="Phobius"/>
    </source>
</evidence>
<keyword evidence="3" id="KW-0732">Signal</keyword>
<gene>
    <name evidence="5" type="ORF">bsdE14_23170</name>
</gene>
<evidence type="ECO:0000256" key="1">
    <source>
        <dbReference type="SAM" id="MobiDB-lite"/>
    </source>
</evidence>
<keyword evidence="2" id="KW-0472">Membrane</keyword>
<name>A0ABQ5N6T8_9CLOT</name>
<feature type="region of interest" description="Disordered" evidence="1">
    <location>
        <begin position="37"/>
        <end position="57"/>
    </location>
</feature>
<feature type="signal peptide" evidence="3">
    <location>
        <begin position="1"/>
        <end position="21"/>
    </location>
</feature>
<sequence length="290" mass="32304">MKGKVVLGIALMLTLAFTGCAKKSDMGATQSANKSAITSETKMSNSGATGNGNANSDAAKSQYSVVEQKKIIQHCNLYIVADDLKKLSSELHSKSQQLGGYIESEELMEERSSAKIRIPAIKFDEFINFTESSYEVKNKNITTENVTDAYVDNDARLKNLRVQEEQVLNIMKKANTVDEVLKIQSELYKIRGEAEALEAKKKNWDKEVDYATITINIDKKNIVVDNKKSIIGGKDFFKASSKGFNNTLISLVLFIQKLLIFVISNIIPIAILAVLGFFGFKQYKKYNKSK</sequence>
<keyword evidence="2" id="KW-0812">Transmembrane</keyword>
<evidence type="ECO:0000256" key="3">
    <source>
        <dbReference type="SAM" id="SignalP"/>
    </source>
</evidence>
<evidence type="ECO:0000313" key="5">
    <source>
        <dbReference type="EMBL" id="GLC30907.1"/>
    </source>
</evidence>
<feature type="transmembrane region" description="Helical" evidence="2">
    <location>
        <begin position="258"/>
        <end position="280"/>
    </location>
</feature>
<evidence type="ECO:0000259" key="4">
    <source>
        <dbReference type="Pfam" id="PF14257"/>
    </source>
</evidence>
<protein>
    <recommendedName>
        <fullName evidence="4">DUF4349 domain-containing protein</fullName>
    </recommendedName>
</protein>
<proteinExistence type="predicted"/>
<accession>A0ABQ5N6T8</accession>
<dbReference type="RefSeq" id="WP_264850183.1">
    <property type="nucleotide sequence ID" value="NZ_BRXR01000001.1"/>
</dbReference>
<dbReference type="InterPro" id="IPR025645">
    <property type="entry name" value="DUF4349"/>
</dbReference>
<dbReference type="Proteomes" id="UP001208567">
    <property type="component" value="Unassembled WGS sequence"/>
</dbReference>
<keyword evidence="2" id="KW-1133">Transmembrane helix</keyword>
<dbReference type="EMBL" id="BRXR01000001">
    <property type="protein sequence ID" value="GLC30907.1"/>
    <property type="molecule type" value="Genomic_DNA"/>
</dbReference>
<feature type="compositionally biased region" description="Low complexity" evidence="1">
    <location>
        <begin position="44"/>
        <end position="57"/>
    </location>
</feature>
<organism evidence="5 6">
    <name type="scientific">Clostridium omnivorum</name>
    <dbReference type="NCBI Taxonomy" id="1604902"/>
    <lineage>
        <taxon>Bacteria</taxon>
        <taxon>Bacillati</taxon>
        <taxon>Bacillota</taxon>
        <taxon>Clostridia</taxon>
        <taxon>Eubacteriales</taxon>
        <taxon>Clostridiaceae</taxon>
        <taxon>Clostridium</taxon>
    </lineage>
</organism>
<comment type="caution">
    <text evidence="5">The sequence shown here is derived from an EMBL/GenBank/DDBJ whole genome shotgun (WGS) entry which is preliminary data.</text>
</comment>
<dbReference type="Pfam" id="PF14257">
    <property type="entry name" value="DUF4349"/>
    <property type="match status" value="1"/>
</dbReference>
<reference evidence="5 6" key="1">
    <citation type="journal article" date="2024" name="Int. J. Syst. Evol. Microbiol.">
        <title>Clostridium omnivorum sp. nov., isolated from anoxic soil under the treatment of reductive soil disinfestation.</title>
        <authorList>
            <person name="Ueki A."/>
            <person name="Tonouchi A."/>
            <person name="Kaku N."/>
            <person name="Honma S."/>
            <person name="Ueki K."/>
        </authorList>
    </citation>
    <scope>NUCLEOTIDE SEQUENCE [LARGE SCALE GENOMIC DNA]</scope>
    <source>
        <strain evidence="5 6">E14</strain>
    </source>
</reference>
<feature type="domain" description="DUF4349" evidence="4">
    <location>
        <begin position="70"/>
        <end position="276"/>
    </location>
</feature>
<keyword evidence="6" id="KW-1185">Reference proteome</keyword>
<feature type="chain" id="PRO_5045709816" description="DUF4349 domain-containing protein" evidence="3">
    <location>
        <begin position="22"/>
        <end position="290"/>
    </location>
</feature>